<dbReference type="InterPro" id="IPR009097">
    <property type="entry name" value="Cyclic_Pdiesterase"/>
</dbReference>
<organism evidence="1 2">
    <name type="scientific">Urochloa decumbens</name>
    <dbReference type="NCBI Taxonomy" id="240449"/>
    <lineage>
        <taxon>Eukaryota</taxon>
        <taxon>Viridiplantae</taxon>
        <taxon>Streptophyta</taxon>
        <taxon>Embryophyta</taxon>
        <taxon>Tracheophyta</taxon>
        <taxon>Spermatophyta</taxon>
        <taxon>Magnoliopsida</taxon>
        <taxon>Liliopsida</taxon>
        <taxon>Poales</taxon>
        <taxon>Poaceae</taxon>
        <taxon>PACMAD clade</taxon>
        <taxon>Panicoideae</taxon>
        <taxon>Panicodae</taxon>
        <taxon>Paniceae</taxon>
        <taxon>Melinidinae</taxon>
        <taxon>Urochloa</taxon>
    </lineage>
</organism>
<dbReference type="PANTHER" id="PTHR28141">
    <property type="entry name" value="2',3'-CYCLIC-NUCLEOTIDE 3'-PHOSPHODIESTERASE"/>
    <property type="match status" value="1"/>
</dbReference>
<evidence type="ECO:0008006" key="3">
    <source>
        <dbReference type="Google" id="ProtNLM"/>
    </source>
</evidence>
<protein>
    <recommendedName>
        <fullName evidence="3">Cyclic phosphodiesterase</fullName>
    </recommendedName>
</protein>
<sequence length="191" mass="21459">MDPTDQSPEEVYSVWALPPEPARGRLRRLMAGLRAAHGGPAFEPHVTVVGAIRLRRSAAVEALHAAAAGVRPYTARVVGDRRGFYRCGGLQLEPTPEVMAASDHCCGHFGYERPIRESSTAVAHTCRISASYTEIEQRSRRRQRCRRWRSWTRAYVNCSLRSLTLRFTKRILMMCCHGSWWSSATSGRASE</sequence>
<name>A0ABC9G8N8_9POAL</name>
<dbReference type="PANTHER" id="PTHR28141:SF1">
    <property type="entry name" value="2',3'-CYCLIC-NUCLEOTIDE 3'-PHOSPHODIESTERASE"/>
    <property type="match status" value="1"/>
</dbReference>
<reference evidence="1" key="1">
    <citation type="submission" date="2024-10" db="EMBL/GenBank/DDBJ databases">
        <authorList>
            <person name="Ryan C."/>
        </authorList>
    </citation>
    <scope>NUCLEOTIDE SEQUENCE [LARGE SCALE GENOMIC DNA]</scope>
</reference>
<dbReference type="SUPFAM" id="SSF55144">
    <property type="entry name" value="LigT-like"/>
    <property type="match status" value="1"/>
</dbReference>
<dbReference type="InterPro" id="IPR012386">
    <property type="entry name" value="Cyclic-nucl_3Pdiesterase"/>
</dbReference>
<keyword evidence="2" id="KW-1185">Reference proteome</keyword>
<dbReference type="Gene3D" id="3.90.1140.10">
    <property type="entry name" value="Cyclic phosphodiesterase"/>
    <property type="match status" value="1"/>
</dbReference>
<dbReference type="EMBL" id="OZ075118">
    <property type="protein sequence ID" value="CAL5088481.1"/>
    <property type="molecule type" value="Genomic_DNA"/>
</dbReference>
<dbReference type="AlphaFoldDB" id="A0ABC9G8N8"/>
<evidence type="ECO:0000313" key="1">
    <source>
        <dbReference type="EMBL" id="CAL5088481.1"/>
    </source>
</evidence>
<dbReference type="Proteomes" id="UP001497457">
    <property type="component" value="Chromosome 8b"/>
</dbReference>
<gene>
    <name evidence="1" type="ORF">URODEC1_LOCUS112839</name>
</gene>
<proteinExistence type="predicted"/>
<evidence type="ECO:0000313" key="2">
    <source>
        <dbReference type="Proteomes" id="UP001497457"/>
    </source>
</evidence>
<accession>A0ABC9G8N8</accession>